<accession>A0A964UMP1</accession>
<proteinExistence type="predicted"/>
<comment type="caution">
    <text evidence="1">The sequence shown here is derived from an EMBL/GenBank/DDBJ whole genome shotgun (WGS) entry which is preliminary data.</text>
</comment>
<reference evidence="1" key="1">
    <citation type="submission" date="2020-01" db="EMBL/GenBank/DDBJ databases">
        <title>Whole-genome analyses of novel actinobacteria.</title>
        <authorList>
            <person name="Sahin N."/>
        </authorList>
    </citation>
    <scope>NUCLEOTIDE SEQUENCE</scope>
    <source>
        <strain evidence="1">YC537</strain>
    </source>
</reference>
<organism evidence="1 2">
    <name type="scientific">Streptomyces boluensis</name>
    <dbReference type="NCBI Taxonomy" id="1775135"/>
    <lineage>
        <taxon>Bacteria</taxon>
        <taxon>Bacillati</taxon>
        <taxon>Actinomycetota</taxon>
        <taxon>Actinomycetes</taxon>
        <taxon>Kitasatosporales</taxon>
        <taxon>Streptomycetaceae</taxon>
        <taxon>Streptomyces</taxon>
    </lineage>
</organism>
<name>A0A964UMP1_9ACTN</name>
<dbReference type="EMBL" id="JAAAHS010000060">
    <property type="protein sequence ID" value="NBE51949.1"/>
    <property type="molecule type" value="Genomic_DNA"/>
</dbReference>
<dbReference type="Proteomes" id="UP000598297">
    <property type="component" value="Unassembled WGS sequence"/>
</dbReference>
<keyword evidence="2" id="KW-1185">Reference proteome</keyword>
<dbReference type="RefSeq" id="WP_161696424.1">
    <property type="nucleotide sequence ID" value="NZ_JAAAHS010000060.1"/>
</dbReference>
<sequence length="75" mass="7123">MNTTPQVETAEISDADLDNVAAGLSAAAIGTVVGTLDSVAPVSSTVGTAVGTLEGTTGLNTAPLHGLATSTVAGL</sequence>
<dbReference type="OrthoDB" id="4332947at2"/>
<protein>
    <submittedName>
        <fullName evidence="1">Type A2 lantipeptide</fullName>
    </submittedName>
</protein>
<gene>
    <name evidence="1" type="ORF">GUY60_11045</name>
</gene>
<dbReference type="AlphaFoldDB" id="A0A964UMP1"/>
<evidence type="ECO:0000313" key="2">
    <source>
        <dbReference type="Proteomes" id="UP000598297"/>
    </source>
</evidence>
<evidence type="ECO:0000313" key="1">
    <source>
        <dbReference type="EMBL" id="NBE51949.1"/>
    </source>
</evidence>